<dbReference type="OrthoDB" id="2363873at2759"/>
<keyword evidence="4" id="KW-1185">Reference proteome</keyword>
<dbReference type="Gene3D" id="3.40.50.1000">
    <property type="entry name" value="HAD superfamily/HAD-like"/>
    <property type="match status" value="1"/>
</dbReference>
<dbReference type="Gene3D" id="1.10.150.240">
    <property type="entry name" value="Putative phosphatase, domain 2"/>
    <property type="match status" value="1"/>
</dbReference>
<dbReference type="NCBIfam" id="TIGR01493">
    <property type="entry name" value="HAD-SF-IA-v2"/>
    <property type="match status" value="1"/>
</dbReference>
<gene>
    <name evidence="3" type="ORF">CYLTODRAFT_416273</name>
</gene>
<proteinExistence type="inferred from homology"/>
<dbReference type="InterPro" id="IPR023198">
    <property type="entry name" value="PGP-like_dom2"/>
</dbReference>
<dbReference type="PRINTS" id="PR00413">
    <property type="entry name" value="HADHALOGNASE"/>
</dbReference>
<evidence type="ECO:0000256" key="1">
    <source>
        <dbReference type="ARBA" id="ARBA00008106"/>
    </source>
</evidence>
<dbReference type="InterPro" id="IPR006439">
    <property type="entry name" value="HAD-SF_hydro_IA"/>
</dbReference>
<dbReference type="GO" id="GO:0019120">
    <property type="term" value="F:hydrolase activity, acting on acid halide bonds, in C-halide compounds"/>
    <property type="evidence" value="ECO:0007669"/>
    <property type="project" value="InterPro"/>
</dbReference>
<dbReference type="Proteomes" id="UP000054007">
    <property type="component" value="Unassembled WGS sequence"/>
</dbReference>
<dbReference type="STRING" id="1314674.A0A0D7BVI0"/>
<dbReference type="AlphaFoldDB" id="A0A0D7BVI0"/>
<accession>A0A0D7BVI0</accession>
<dbReference type="InterPro" id="IPR006328">
    <property type="entry name" value="2-HAD"/>
</dbReference>
<dbReference type="GO" id="GO:0016791">
    <property type="term" value="F:phosphatase activity"/>
    <property type="evidence" value="ECO:0007669"/>
    <property type="project" value="UniProtKB-ARBA"/>
</dbReference>
<comment type="similarity">
    <text evidence="1">Belongs to the HAD-like hydrolase superfamily. S-2-haloalkanoic acid dehalogenase family.</text>
</comment>
<evidence type="ECO:0000256" key="2">
    <source>
        <dbReference type="ARBA" id="ARBA00022801"/>
    </source>
</evidence>
<dbReference type="NCBIfam" id="TIGR01428">
    <property type="entry name" value="HAD_type_II"/>
    <property type="match status" value="1"/>
</dbReference>
<evidence type="ECO:0000313" key="3">
    <source>
        <dbReference type="EMBL" id="KIY74437.1"/>
    </source>
</evidence>
<dbReference type="SFLD" id="SFLDS00003">
    <property type="entry name" value="Haloacid_Dehalogenase"/>
    <property type="match status" value="1"/>
</dbReference>
<evidence type="ECO:0000313" key="4">
    <source>
        <dbReference type="Proteomes" id="UP000054007"/>
    </source>
</evidence>
<dbReference type="EMBL" id="KN880431">
    <property type="protein sequence ID" value="KIY74437.1"/>
    <property type="molecule type" value="Genomic_DNA"/>
</dbReference>
<dbReference type="PANTHER" id="PTHR43316">
    <property type="entry name" value="HYDROLASE, HALOACID DELAHOGENASE-RELATED"/>
    <property type="match status" value="1"/>
</dbReference>
<dbReference type="Pfam" id="PF00702">
    <property type="entry name" value="Hydrolase"/>
    <property type="match status" value="1"/>
</dbReference>
<dbReference type="PANTHER" id="PTHR43316:SF3">
    <property type="entry name" value="HALOACID DEHALOGENASE, TYPE II (AFU_ORTHOLOGUE AFUA_2G07750)-RELATED"/>
    <property type="match status" value="1"/>
</dbReference>
<dbReference type="SFLD" id="SFLDG01129">
    <property type="entry name" value="C1.5:_HAD__Beta-PGM__Phosphata"/>
    <property type="match status" value="1"/>
</dbReference>
<name>A0A0D7BVI0_9AGAR</name>
<dbReference type="InterPro" id="IPR036412">
    <property type="entry name" value="HAD-like_sf"/>
</dbReference>
<dbReference type="InterPro" id="IPR023214">
    <property type="entry name" value="HAD_sf"/>
</dbReference>
<sequence length="248" mass="28055">MTTTLEGIEVLFFDVFGTVVDWRSSVVRELTDLGASLSLSYSDSDWEEFTLEWRRAYLTATKRVGNGSGTANLNVDEMNRENLDKMLSSERWAQLREKLSPEQTAHLNLVWRRLHGWPDSVEGLERLEQKVIIVALSNGNVRLLTEMAKFAGLPWNVIFSAGLFDSYKPDPLVYQRAMKHLSVKPENCAMVAAHDWDIIAAAKQGMKTVYVHRPEEGDVPEVTVRTKQDGGDADFIVHSFLELADLLK</sequence>
<protein>
    <submittedName>
        <fullName evidence="3">Haloacid dehalogenase</fullName>
    </submittedName>
</protein>
<organism evidence="3 4">
    <name type="scientific">Cylindrobasidium torrendii FP15055 ss-10</name>
    <dbReference type="NCBI Taxonomy" id="1314674"/>
    <lineage>
        <taxon>Eukaryota</taxon>
        <taxon>Fungi</taxon>
        <taxon>Dikarya</taxon>
        <taxon>Basidiomycota</taxon>
        <taxon>Agaricomycotina</taxon>
        <taxon>Agaricomycetes</taxon>
        <taxon>Agaricomycetidae</taxon>
        <taxon>Agaricales</taxon>
        <taxon>Marasmiineae</taxon>
        <taxon>Physalacriaceae</taxon>
        <taxon>Cylindrobasidium</taxon>
    </lineage>
</organism>
<dbReference type="SUPFAM" id="SSF56784">
    <property type="entry name" value="HAD-like"/>
    <property type="match status" value="1"/>
</dbReference>
<reference evidence="3 4" key="1">
    <citation type="journal article" date="2015" name="Fungal Genet. Biol.">
        <title>Evolution of novel wood decay mechanisms in Agaricales revealed by the genome sequences of Fistulina hepatica and Cylindrobasidium torrendii.</title>
        <authorList>
            <person name="Floudas D."/>
            <person name="Held B.W."/>
            <person name="Riley R."/>
            <person name="Nagy L.G."/>
            <person name="Koehler G."/>
            <person name="Ransdell A.S."/>
            <person name="Younus H."/>
            <person name="Chow J."/>
            <person name="Chiniquy J."/>
            <person name="Lipzen A."/>
            <person name="Tritt A."/>
            <person name="Sun H."/>
            <person name="Haridas S."/>
            <person name="LaButti K."/>
            <person name="Ohm R.A."/>
            <person name="Kues U."/>
            <person name="Blanchette R.A."/>
            <person name="Grigoriev I.V."/>
            <person name="Minto R.E."/>
            <person name="Hibbett D.S."/>
        </authorList>
    </citation>
    <scope>NUCLEOTIDE SEQUENCE [LARGE SCALE GENOMIC DNA]</scope>
    <source>
        <strain evidence="3 4">FP15055 ss-10</strain>
    </source>
</reference>
<dbReference type="InterPro" id="IPR051540">
    <property type="entry name" value="S-2-haloacid_dehalogenase"/>
</dbReference>
<keyword evidence="2" id="KW-0378">Hydrolase</keyword>